<evidence type="ECO:0000313" key="1">
    <source>
        <dbReference type="EMBL" id="GAH56748.1"/>
    </source>
</evidence>
<dbReference type="EMBL" id="BARU01023748">
    <property type="protein sequence ID" value="GAH56748.1"/>
    <property type="molecule type" value="Genomic_DNA"/>
</dbReference>
<name>X1IGQ8_9ZZZZ</name>
<organism evidence="1">
    <name type="scientific">marine sediment metagenome</name>
    <dbReference type="NCBI Taxonomy" id="412755"/>
    <lineage>
        <taxon>unclassified sequences</taxon>
        <taxon>metagenomes</taxon>
        <taxon>ecological metagenomes</taxon>
    </lineage>
</organism>
<dbReference type="Gene3D" id="3.20.20.210">
    <property type="match status" value="1"/>
</dbReference>
<gene>
    <name evidence="1" type="ORF">S03H2_38508</name>
</gene>
<dbReference type="AlphaFoldDB" id="X1IGQ8"/>
<accession>X1IGQ8</accession>
<comment type="caution">
    <text evidence="1">The sequence shown here is derived from an EMBL/GenBank/DDBJ whole genome shotgun (WGS) entry which is preliminary data.</text>
</comment>
<evidence type="ECO:0008006" key="2">
    <source>
        <dbReference type="Google" id="ProtNLM"/>
    </source>
</evidence>
<feature type="non-terminal residue" evidence="1">
    <location>
        <position position="1"/>
    </location>
</feature>
<dbReference type="InterPro" id="IPR038071">
    <property type="entry name" value="UROD/MetE-like_sf"/>
</dbReference>
<sequence>KRLSEIDRSSIKYFKSQVTGPITTGLGRVDENKRAIYYNEIFRDVIVKGIIMKARWLLHKFKPLGYDQICFVDEPILSGFGSSTYVSVQRPDVVNYLRDIVEAIHKEDALAGTHCCGNTEWTILIDAGVDIISFDAYEYGETIGYYFQQIKTFLEKGGVLAWGIVPTSEKVNQETPESLVKKLEDGIQNLANKGINKTLLWEKCLLTPSCGTGSLPVEISEKIFYQLSEVSKLLQK</sequence>
<dbReference type="SUPFAM" id="SSF51726">
    <property type="entry name" value="UROD/MetE-like"/>
    <property type="match status" value="1"/>
</dbReference>
<reference evidence="1" key="1">
    <citation type="journal article" date="2014" name="Front. Microbiol.">
        <title>High frequency of phylogenetically diverse reductive dehalogenase-homologous genes in deep subseafloor sedimentary metagenomes.</title>
        <authorList>
            <person name="Kawai M."/>
            <person name="Futagami T."/>
            <person name="Toyoda A."/>
            <person name="Takaki Y."/>
            <person name="Nishi S."/>
            <person name="Hori S."/>
            <person name="Arai W."/>
            <person name="Tsubouchi T."/>
            <person name="Morono Y."/>
            <person name="Uchiyama I."/>
            <person name="Ito T."/>
            <person name="Fujiyama A."/>
            <person name="Inagaki F."/>
            <person name="Takami H."/>
        </authorList>
    </citation>
    <scope>NUCLEOTIDE SEQUENCE</scope>
    <source>
        <strain evidence="1">Expedition CK06-06</strain>
    </source>
</reference>
<protein>
    <recommendedName>
        <fullName evidence="2">Cobalamin-independent methionine synthase MetE C-terminal/archaeal domain-containing protein</fullName>
    </recommendedName>
</protein>
<proteinExistence type="predicted"/>